<dbReference type="InterPro" id="IPR050708">
    <property type="entry name" value="T6SS_VgrG/RHS"/>
</dbReference>
<feature type="domain" description="Teneurin-like YD-shell" evidence="2">
    <location>
        <begin position="390"/>
        <end position="694"/>
    </location>
</feature>
<dbReference type="NCBIfam" id="TIGR01643">
    <property type="entry name" value="YD_repeat_2x"/>
    <property type="match status" value="1"/>
</dbReference>
<dbReference type="InterPro" id="IPR056823">
    <property type="entry name" value="TEN-like_YD-shell"/>
</dbReference>
<reference evidence="3 4" key="1">
    <citation type="submission" date="2020-11" db="EMBL/GenBank/DDBJ databases">
        <title>Draft Genome Sequence and Secondary Metabolite Biosynthetic Potential of the Lysobacter niastensis Type strain DSM 18481.</title>
        <authorList>
            <person name="Turrini P."/>
            <person name="Artuso I."/>
            <person name="Tescari M."/>
            <person name="Lugli G.A."/>
            <person name="Frangipani E."/>
            <person name="Ventura M."/>
            <person name="Visca P."/>
        </authorList>
    </citation>
    <scope>NUCLEOTIDE SEQUENCE [LARGE SCALE GENOMIC DNA]</scope>
    <source>
        <strain evidence="3 4">DSM 18481</strain>
    </source>
</reference>
<dbReference type="InterPro" id="IPR013783">
    <property type="entry name" value="Ig-like_fold"/>
</dbReference>
<sequence length="870" mass="92223">MAFYANDTLVGTDATAPYAITWSSVASGAYTLTARATDNNGIEASSPPVGVTVGAPTLIGKVEDLQLQSDQGYQLQGWACSTGRSASIDVQLYAGDAASIGTLIATYHADQPSDTGIASICQAQGAAYRFRIPITLAIRQAHANKKIHVLGISPSGADNRPLDGSGVLSVPPAQSLSRRYVYDQHHRLCKTIEPEVGATVVDYDAAGNTAWSASGLDLPSAASCDRSQALASGRAVWRGYDARNRLATLAFPDGNGDQGWTYTPDGQPEQIVTWDASGIAVTNSYTYNRRRLLTGESLEGPGGIAWSIGYGYDSAGHLAAQTYPSGTTVEYAPNAWGQPTRVGAYASGAAYYPNGAIRRFTYGNGLVHTMTQNARQLPTRSSDGHGLMSLVDGTSAMGSADVLDLHYAFDPNGNVASIADGVQGAIYDRTMQYDGLDRVITASSSMFGGDGVYQYSYDGLDNLRSAKLAGVKDHVYWYDARNRLINVKNGAGATVIGLDYDAQGNLARKNGQTYAFDYGNRLRDAAGIESYRYDGYGRRVQIERTDVSQVLSYYSQSGQLLVQHDSRKPGSTEHYYLAGSLVASADTGQYGEAWEARYQHTDALGSPVAVTDKAGNIIERTNYEPYGASIGKAIDGIGYTGHVMDAATGLTYMQQRYYDPQVGRFLSVDPVTAYDGGWRHFNRFAYAYNNPYAFTDPDGRCPVCVPAAVLSRAGLGAATGAAVEIGMQVVLDGKRSWSEIDRSDVAVAAAIGTVLPGMGSVALRAKSAVSVIKRSVSAAKKVSAQARNTANRAQKLAARETKHVAGAAAAAGDVAETAGAAATGVVLKRLGQDVANGDKSKQMDGVKIIEVRGAVDSARLKREDVENNGK</sequence>
<accession>A0ABS0B8C7</accession>
<dbReference type="Pfam" id="PF25023">
    <property type="entry name" value="TEN_YD-shell"/>
    <property type="match status" value="1"/>
</dbReference>
<evidence type="ECO:0000313" key="4">
    <source>
        <dbReference type="Proteomes" id="UP001429984"/>
    </source>
</evidence>
<proteinExistence type="predicted"/>
<keyword evidence="1" id="KW-0677">Repeat</keyword>
<dbReference type="InterPro" id="IPR006530">
    <property type="entry name" value="YD"/>
</dbReference>
<organism evidence="3 4">
    <name type="scientific">Lysobacter niastensis</name>
    <dbReference type="NCBI Taxonomy" id="380629"/>
    <lineage>
        <taxon>Bacteria</taxon>
        <taxon>Pseudomonadati</taxon>
        <taxon>Pseudomonadota</taxon>
        <taxon>Gammaproteobacteria</taxon>
        <taxon>Lysobacterales</taxon>
        <taxon>Lysobacteraceae</taxon>
        <taxon>Lysobacter</taxon>
    </lineage>
</organism>
<dbReference type="Pfam" id="PF05593">
    <property type="entry name" value="RHS_repeat"/>
    <property type="match status" value="1"/>
</dbReference>
<evidence type="ECO:0000259" key="2">
    <source>
        <dbReference type="Pfam" id="PF25023"/>
    </source>
</evidence>
<comment type="caution">
    <text evidence="3">The sequence shown here is derived from an EMBL/GenBank/DDBJ whole genome shotgun (WGS) entry which is preliminary data.</text>
</comment>
<dbReference type="PANTHER" id="PTHR32305:SF15">
    <property type="entry name" value="PROTEIN RHSA-RELATED"/>
    <property type="match status" value="1"/>
</dbReference>
<evidence type="ECO:0000256" key="1">
    <source>
        <dbReference type="ARBA" id="ARBA00022737"/>
    </source>
</evidence>
<dbReference type="InterPro" id="IPR031325">
    <property type="entry name" value="RHS_repeat"/>
</dbReference>
<gene>
    <name evidence="3" type="ORF">IU514_14110</name>
</gene>
<dbReference type="Pfam" id="PF17957">
    <property type="entry name" value="Big_7"/>
    <property type="match status" value="1"/>
</dbReference>
<dbReference type="PANTHER" id="PTHR32305">
    <property type="match status" value="1"/>
</dbReference>
<dbReference type="Proteomes" id="UP001429984">
    <property type="component" value="Unassembled WGS sequence"/>
</dbReference>
<evidence type="ECO:0000313" key="3">
    <source>
        <dbReference type="EMBL" id="MBF6025163.1"/>
    </source>
</evidence>
<dbReference type="Gene3D" id="2.180.10.10">
    <property type="entry name" value="RHS repeat-associated core"/>
    <property type="match status" value="1"/>
</dbReference>
<name>A0ABS0B8C7_9GAMM</name>
<dbReference type="EMBL" id="JADLZT010000007">
    <property type="protein sequence ID" value="MBF6025163.1"/>
    <property type="molecule type" value="Genomic_DNA"/>
</dbReference>
<keyword evidence="4" id="KW-1185">Reference proteome</keyword>
<dbReference type="NCBIfam" id="TIGR03696">
    <property type="entry name" value="Rhs_assc_core"/>
    <property type="match status" value="1"/>
</dbReference>
<dbReference type="InterPro" id="IPR022385">
    <property type="entry name" value="Rhs_assc_core"/>
</dbReference>
<protein>
    <recommendedName>
        <fullName evidence="2">Teneurin-like YD-shell domain-containing protein</fullName>
    </recommendedName>
</protein>
<dbReference type="Gene3D" id="2.60.40.10">
    <property type="entry name" value="Immunoglobulins"/>
    <property type="match status" value="1"/>
</dbReference>